<accession>A0A0C2JH89</accession>
<dbReference type="EMBL" id="JWZT01002768">
    <property type="protein sequence ID" value="KII68613.1"/>
    <property type="molecule type" value="Genomic_DNA"/>
</dbReference>
<protein>
    <submittedName>
        <fullName evidence="1">Uncharacterized protein</fullName>
    </submittedName>
</protein>
<gene>
    <name evidence="1" type="ORF">RF11_06569</name>
</gene>
<name>A0A0C2JH89_THEKT</name>
<keyword evidence="2" id="KW-1185">Reference proteome</keyword>
<dbReference type="Proteomes" id="UP000031668">
    <property type="component" value="Unassembled WGS sequence"/>
</dbReference>
<organism evidence="1 2">
    <name type="scientific">Thelohanellus kitauei</name>
    <name type="common">Myxosporean</name>
    <dbReference type="NCBI Taxonomy" id="669202"/>
    <lineage>
        <taxon>Eukaryota</taxon>
        <taxon>Metazoa</taxon>
        <taxon>Cnidaria</taxon>
        <taxon>Myxozoa</taxon>
        <taxon>Myxosporea</taxon>
        <taxon>Bivalvulida</taxon>
        <taxon>Platysporina</taxon>
        <taxon>Myxobolidae</taxon>
        <taxon>Thelohanellus</taxon>
    </lineage>
</organism>
<proteinExistence type="predicted"/>
<evidence type="ECO:0000313" key="2">
    <source>
        <dbReference type="Proteomes" id="UP000031668"/>
    </source>
</evidence>
<comment type="caution">
    <text evidence="1">The sequence shown here is derived from an EMBL/GenBank/DDBJ whole genome shotgun (WGS) entry which is preliminary data.</text>
</comment>
<dbReference type="AlphaFoldDB" id="A0A0C2JH89"/>
<sequence length="99" mass="11360">MSVDATSQQLVWNSLHKFRVMLQQMNFNFEENCQINCFTAHACMDKPRCCRSFMDRFVSILNSVSKLVVQDKDEDMEPSDSLTQGSAEKDIFIGKIDGE</sequence>
<reference evidence="1 2" key="1">
    <citation type="journal article" date="2014" name="Genome Biol. Evol.">
        <title>The genome of the myxosporean Thelohanellus kitauei shows adaptations to nutrient acquisition within its fish host.</title>
        <authorList>
            <person name="Yang Y."/>
            <person name="Xiong J."/>
            <person name="Zhou Z."/>
            <person name="Huo F."/>
            <person name="Miao W."/>
            <person name="Ran C."/>
            <person name="Liu Y."/>
            <person name="Zhang J."/>
            <person name="Feng J."/>
            <person name="Wang M."/>
            <person name="Wang M."/>
            <person name="Wang L."/>
            <person name="Yao B."/>
        </authorList>
    </citation>
    <scope>NUCLEOTIDE SEQUENCE [LARGE SCALE GENOMIC DNA]</scope>
    <source>
        <strain evidence="1">Wuqing</strain>
    </source>
</reference>
<evidence type="ECO:0000313" key="1">
    <source>
        <dbReference type="EMBL" id="KII68613.1"/>
    </source>
</evidence>